<keyword evidence="1" id="KW-1133">Transmembrane helix</keyword>
<evidence type="ECO:0000313" key="2">
    <source>
        <dbReference type="EMBL" id="MFD2521919.1"/>
    </source>
</evidence>
<feature type="transmembrane region" description="Helical" evidence="1">
    <location>
        <begin position="82"/>
        <end position="101"/>
    </location>
</feature>
<proteinExistence type="predicted"/>
<gene>
    <name evidence="2" type="ORF">ACFSR2_13555</name>
</gene>
<feature type="transmembrane region" description="Helical" evidence="1">
    <location>
        <begin position="202"/>
        <end position="223"/>
    </location>
</feature>
<feature type="transmembrane region" description="Helical" evidence="1">
    <location>
        <begin position="249"/>
        <end position="268"/>
    </location>
</feature>
<evidence type="ECO:0000256" key="1">
    <source>
        <dbReference type="SAM" id="Phobius"/>
    </source>
</evidence>
<feature type="transmembrane region" description="Helical" evidence="1">
    <location>
        <begin position="167"/>
        <end position="196"/>
    </location>
</feature>
<evidence type="ECO:0000313" key="3">
    <source>
        <dbReference type="Proteomes" id="UP001597510"/>
    </source>
</evidence>
<keyword evidence="1" id="KW-0812">Transmembrane</keyword>
<evidence type="ECO:0008006" key="4">
    <source>
        <dbReference type="Google" id="ProtNLM"/>
    </source>
</evidence>
<dbReference type="Proteomes" id="UP001597510">
    <property type="component" value="Unassembled WGS sequence"/>
</dbReference>
<accession>A0ABW5J8N3</accession>
<organism evidence="2 3">
    <name type="scientific">Emticicia soli</name>
    <dbReference type="NCBI Taxonomy" id="2027878"/>
    <lineage>
        <taxon>Bacteria</taxon>
        <taxon>Pseudomonadati</taxon>
        <taxon>Bacteroidota</taxon>
        <taxon>Cytophagia</taxon>
        <taxon>Cytophagales</taxon>
        <taxon>Leadbetterellaceae</taxon>
        <taxon>Emticicia</taxon>
    </lineage>
</organism>
<keyword evidence="3" id="KW-1185">Reference proteome</keyword>
<feature type="transmembrane region" description="Helical" evidence="1">
    <location>
        <begin position="283"/>
        <end position="300"/>
    </location>
</feature>
<keyword evidence="1" id="KW-0472">Membrane</keyword>
<reference evidence="3" key="1">
    <citation type="journal article" date="2019" name="Int. J. Syst. Evol. Microbiol.">
        <title>The Global Catalogue of Microorganisms (GCM) 10K type strain sequencing project: providing services to taxonomists for standard genome sequencing and annotation.</title>
        <authorList>
            <consortium name="The Broad Institute Genomics Platform"/>
            <consortium name="The Broad Institute Genome Sequencing Center for Infectious Disease"/>
            <person name="Wu L."/>
            <person name="Ma J."/>
        </authorList>
    </citation>
    <scope>NUCLEOTIDE SEQUENCE [LARGE SCALE GENOMIC DNA]</scope>
    <source>
        <strain evidence="3">KCTC 52344</strain>
    </source>
</reference>
<feature type="transmembrane region" description="Helical" evidence="1">
    <location>
        <begin position="331"/>
        <end position="349"/>
    </location>
</feature>
<dbReference type="RefSeq" id="WP_340236194.1">
    <property type="nucleotide sequence ID" value="NZ_JBBEWC010000005.1"/>
</dbReference>
<dbReference type="EMBL" id="JBHULC010000011">
    <property type="protein sequence ID" value="MFD2521919.1"/>
    <property type="molecule type" value="Genomic_DNA"/>
</dbReference>
<protein>
    <recommendedName>
        <fullName evidence="4">Glycosyltransferase RgtA/B/C/D-like domain-containing protein</fullName>
    </recommendedName>
</protein>
<name>A0ABW5J8N3_9BACT</name>
<sequence>MLTFFRFNTLFHILSLLLLVILLKLPFLGDKLPILLPELEWMLVGEKIHDGSFLYKELWTNVGPLSAFIYWLIDVSFGRVQFAYEFIAILIVYFQALYFTFTCNTRQTFLEKNYAPGLVYALLMSLSFDMSKLSPVLLATTFLLFAFNKIVKQMERREGVSDEVFEIGLYIGIAVLFHQPSMVFILWSTSCLLFFTNANLRQHFLALLGFAIPLFLVTLYFYFNDSIDEFQYNWFNGIFRIKQYSLEDFKSALLAITIPTILAFFGFLRQSQASRYNSYQQRTQQIMLLWAVVALLALFLSPNVAPMQFIIFIPCFAFFVTGFFLHFKGAFFPELTFTIVFTIIIFVQYQGATPIIGKGFEQLSDMRIHPKQLPELMQGQKMLVIGERIDEYQLGKSATCYLNWDLSKIDLENPDNYESIINIFDNFKKDPPTIIIDKQNVVPKIFNRIPALAVDYKTTNIKGIYQRKN</sequence>
<comment type="caution">
    <text evidence="2">The sequence shown here is derived from an EMBL/GenBank/DDBJ whole genome shotgun (WGS) entry which is preliminary data.</text>
</comment>
<feature type="transmembrane region" description="Helical" evidence="1">
    <location>
        <begin position="121"/>
        <end position="147"/>
    </location>
</feature>